<comment type="pathway">
    <text evidence="2 12">Cell wall biogenesis; peptidoglycan biosynthesis.</text>
</comment>
<dbReference type="STRING" id="1612308.SAMN05444581_11641"/>
<dbReference type="Pfam" id="PF00275">
    <property type="entry name" value="EPSP_synthase"/>
    <property type="match status" value="1"/>
</dbReference>
<evidence type="ECO:0000313" key="15">
    <source>
        <dbReference type="Proteomes" id="UP000198755"/>
    </source>
</evidence>
<reference evidence="14 15" key="1">
    <citation type="submission" date="2016-10" db="EMBL/GenBank/DDBJ databases">
        <authorList>
            <person name="de Groot N.N."/>
        </authorList>
    </citation>
    <scope>NUCLEOTIDE SEQUENCE [LARGE SCALE GENOMIC DNA]</scope>
    <source>
        <strain evidence="14 15">NE2</strain>
    </source>
</reference>
<dbReference type="GO" id="GO:0005737">
    <property type="term" value="C:cytoplasm"/>
    <property type="evidence" value="ECO:0007669"/>
    <property type="project" value="UniProtKB-SubCell"/>
</dbReference>
<feature type="domain" description="Enolpyruvate transferase" evidence="13">
    <location>
        <begin position="8"/>
        <end position="417"/>
    </location>
</feature>
<feature type="binding site" evidence="12">
    <location>
        <begin position="131"/>
        <end position="135"/>
    </location>
    <ligand>
        <name>UDP-N-acetyl-alpha-D-glucosamine</name>
        <dbReference type="ChEBI" id="CHEBI:57705"/>
    </ligand>
</feature>
<evidence type="ECO:0000256" key="12">
    <source>
        <dbReference type="HAMAP-Rule" id="MF_00111"/>
    </source>
</evidence>
<evidence type="ECO:0000259" key="13">
    <source>
        <dbReference type="Pfam" id="PF00275"/>
    </source>
</evidence>
<keyword evidence="9 12" id="KW-0961">Cell wall biogenesis/degradation</keyword>
<feature type="active site" description="Proton donor" evidence="12">
    <location>
        <position position="126"/>
    </location>
</feature>
<dbReference type="PANTHER" id="PTHR43783">
    <property type="entry name" value="UDP-N-ACETYLGLUCOSAMINE 1-CARBOXYVINYLTRANSFERASE"/>
    <property type="match status" value="1"/>
</dbReference>
<feature type="modified residue" description="2-(S-cysteinyl)pyruvic acid O-phosphothioketal" evidence="12">
    <location>
        <position position="126"/>
    </location>
</feature>
<keyword evidence="8 12" id="KW-0131">Cell cycle</keyword>
<feature type="binding site" evidence="12">
    <location>
        <position position="102"/>
    </location>
    <ligand>
        <name>UDP-N-acetyl-alpha-D-glucosamine</name>
        <dbReference type="ChEBI" id="CHEBI:57705"/>
    </ligand>
</feature>
<dbReference type="NCBIfam" id="NF006873">
    <property type="entry name" value="PRK09369.1"/>
    <property type="match status" value="1"/>
</dbReference>
<evidence type="ECO:0000256" key="3">
    <source>
        <dbReference type="ARBA" id="ARBA00022490"/>
    </source>
</evidence>
<dbReference type="CDD" id="cd01555">
    <property type="entry name" value="UdpNAET"/>
    <property type="match status" value="1"/>
</dbReference>
<keyword evidence="12" id="KW-0670">Pyruvate</keyword>
<keyword evidence="3 12" id="KW-0963">Cytoplasm</keyword>
<feature type="binding site" evidence="12">
    <location>
        <position position="338"/>
    </location>
    <ligand>
        <name>UDP-N-acetyl-alpha-D-glucosamine</name>
        <dbReference type="ChEBI" id="CHEBI:57705"/>
    </ligand>
</feature>
<evidence type="ECO:0000256" key="7">
    <source>
        <dbReference type="ARBA" id="ARBA00022984"/>
    </source>
</evidence>
<dbReference type="AlphaFoldDB" id="A0A1I4BRF2"/>
<accession>A0A1I4BRF2</accession>
<keyword evidence="7 12" id="KW-0573">Peptidoglycan synthesis</keyword>
<dbReference type="UniPathway" id="UPA00219"/>
<dbReference type="SUPFAM" id="SSF55205">
    <property type="entry name" value="EPT/RTPC-like"/>
    <property type="match status" value="1"/>
</dbReference>
<dbReference type="InterPro" id="IPR050068">
    <property type="entry name" value="MurA_subfamily"/>
</dbReference>
<evidence type="ECO:0000256" key="5">
    <source>
        <dbReference type="ARBA" id="ARBA00022679"/>
    </source>
</evidence>
<comment type="function">
    <text evidence="12">Cell wall formation. Adds enolpyruvyl to UDP-N-acetylglucosamine.</text>
</comment>
<dbReference type="InterPro" id="IPR013792">
    <property type="entry name" value="RNA3'P_cycl/enolpyr_Trfase_a/b"/>
</dbReference>
<dbReference type="PANTHER" id="PTHR43783:SF1">
    <property type="entry name" value="UDP-N-ACETYLGLUCOSAMINE 1-CARBOXYVINYLTRANSFERASE"/>
    <property type="match status" value="1"/>
</dbReference>
<keyword evidence="5 12" id="KW-0808">Transferase</keyword>
<evidence type="ECO:0000256" key="11">
    <source>
        <dbReference type="ARBA" id="ARBA00047527"/>
    </source>
</evidence>
<feature type="binding site" evidence="12">
    <location>
        <position position="316"/>
    </location>
    <ligand>
        <name>UDP-N-acetyl-alpha-D-glucosamine</name>
        <dbReference type="ChEBI" id="CHEBI:57705"/>
    </ligand>
</feature>
<keyword evidence="15" id="KW-1185">Reference proteome</keyword>
<comment type="catalytic activity">
    <reaction evidence="11 12">
        <text>phosphoenolpyruvate + UDP-N-acetyl-alpha-D-glucosamine = UDP-N-acetyl-3-O-(1-carboxyvinyl)-alpha-D-glucosamine + phosphate</text>
        <dbReference type="Rhea" id="RHEA:18681"/>
        <dbReference type="ChEBI" id="CHEBI:43474"/>
        <dbReference type="ChEBI" id="CHEBI:57705"/>
        <dbReference type="ChEBI" id="CHEBI:58702"/>
        <dbReference type="ChEBI" id="CHEBI:68483"/>
        <dbReference type="EC" id="2.5.1.7"/>
    </reaction>
</comment>
<evidence type="ECO:0000256" key="6">
    <source>
        <dbReference type="ARBA" id="ARBA00022960"/>
    </source>
</evidence>
<keyword evidence="4 12" id="KW-0132">Cell division</keyword>
<dbReference type="InterPro" id="IPR036968">
    <property type="entry name" value="Enolpyruvate_Tfrase_sf"/>
</dbReference>
<feature type="binding site" evidence="12">
    <location>
        <begin position="22"/>
        <end position="23"/>
    </location>
    <ligand>
        <name>phosphoenolpyruvate</name>
        <dbReference type="ChEBI" id="CHEBI:58702"/>
    </ligand>
</feature>
<organism evidence="14 15">
    <name type="scientific">Methylocapsa palsarum</name>
    <dbReference type="NCBI Taxonomy" id="1612308"/>
    <lineage>
        <taxon>Bacteria</taxon>
        <taxon>Pseudomonadati</taxon>
        <taxon>Pseudomonadota</taxon>
        <taxon>Alphaproteobacteria</taxon>
        <taxon>Hyphomicrobiales</taxon>
        <taxon>Beijerinckiaceae</taxon>
        <taxon>Methylocapsa</taxon>
    </lineage>
</organism>
<dbReference type="Proteomes" id="UP000198755">
    <property type="component" value="Unassembled WGS sequence"/>
</dbReference>
<keyword evidence="6 12" id="KW-0133">Cell shape</keyword>
<evidence type="ECO:0000256" key="10">
    <source>
        <dbReference type="ARBA" id="ARBA00038367"/>
    </source>
</evidence>
<dbReference type="GO" id="GO:0009252">
    <property type="term" value="P:peptidoglycan biosynthetic process"/>
    <property type="evidence" value="ECO:0007669"/>
    <property type="project" value="UniProtKB-UniRule"/>
</dbReference>
<protein>
    <recommendedName>
        <fullName evidence="12">UDP-N-acetylglucosamine 1-carboxyvinyltransferase</fullName>
        <ecNumber evidence="12">2.5.1.7</ecNumber>
    </recommendedName>
    <alternativeName>
        <fullName evidence="12">Enoylpyruvate transferase</fullName>
    </alternativeName>
    <alternativeName>
        <fullName evidence="12">UDP-N-acetylglucosamine enolpyruvyl transferase</fullName>
        <shortName evidence="12">EPT</shortName>
    </alternativeName>
</protein>
<dbReference type="GO" id="GO:0008360">
    <property type="term" value="P:regulation of cell shape"/>
    <property type="evidence" value="ECO:0007669"/>
    <property type="project" value="UniProtKB-KW"/>
</dbReference>
<dbReference type="HAMAP" id="MF_00111">
    <property type="entry name" value="MurA"/>
    <property type="match status" value="1"/>
</dbReference>
<dbReference type="OrthoDB" id="9803760at2"/>
<name>A0A1I4BRF2_9HYPH</name>
<evidence type="ECO:0000256" key="4">
    <source>
        <dbReference type="ARBA" id="ARBA00022618"/>
    </source>
</evidence>
<dbReference type="NCBIfam" id="TIGR01072">
    <property type="entry name" value="murA"/>
    <property type="match status" value="1"/>
</dbReference>
<sequence>MDRIRIVGGQPLNGVIRISGAKNAALPLMIASLLTAETLTLENVPNLADVNMLLRILGHHGVDHSVDGRRAGAPARASRPIHLTAKTIVDTTAPYELVSKMRASFWVLAPLLARMGEAKVSLPGGCAIGTRPVDLLIMAMEKLGARVEIEAGYVHAVANKGLIGATIEFPKVTVGGTHTALMAASLAKGHSVLVNAAREPEIVDLADCLIKMGAKIKGAGQSIIEIEGVGSLSGTVHKVLPDRIETGTYAIAVAMTGGDVLLEGAAAGHLQSAIDVIEQAGAKVSSTNEGLRVQRNGAGISPVDVTTAPFPGFPTDLQAQFMALMTKAKGSSRITETIFENRFMHVQELARLGAHIRLDGDMALVEGVEELQGAPVMATDLRASVSLVIAALAAQGETMVNRVYHLDRGFEHLEDKLNGCGAIIERLSSPN</sequence>
<dbReference type="InterPro" id="IPR005750">
    <property type="entry name" value="UDP_GlcNAc_COvinyl_MurA"/>
</dbReference>
<dbReference type="Gene3D" id="3.65.10.10">
    <property type="entry name" value="Enolpyruvate transferase domain"/>
    <property type="match status" value="2"/>
</dbReference>
<dbReference type="InterPro" id="IPR001986">
    <property type="entry name" value="Enolpyruvate_Tfrase_dom"/>
</dbReference>
<comment type="subcellular location">
    <subcellularLocation>
        <location evidence="1 12">Cytoplasm</location>
    </subcellularLocation>
</comment>
<dbReference type="GO" id="GO:0071555">
    <property type="term" value="P:cell wall organization"/>
    <property type="evidence" value="ECO:0007669"/>
    <property type="project" value="UniProtKB-KW"/>
</dbReference>
<proteinExistence type="inferred from homology"/>
<dbReference type="GO" id="GO:0051301">
    <property type="term" value="P:cell division"/>
    <property type="evidence" value="ECO:0007669"/>
    <property type="project" value="UniProtKB-KW"/>
</dbReference>
<dbReference type="RefSeq" id="WP_091685318.1">
    <property type="nucleotide sequence ID" value="NZ_FOSN01000016.1"/>
</dbReference>
<evidence type="ECO:0000256" key="8">
    <source>
        <dbReference type="ARBA" id="ARBA00023306"/>
    </source>
</evidence>
<evidence type="ECO:0000313" key="14">
    <source>
        <dbReference type="EMBL" id="SFK71412.1"/>
    </source>
</evidence>
<evidence type="ECO:0000256" key="2">
    <source>
        <dbReference type="ARBA" id="ARBA00004752"/>
    </source>
</evidence>
<gene>
    <name evidence="12" type="primary">murA</name>
    <name evidence="14" type="ORF">SAMN05444581_11641</name>
</gene>
<comment type="similarity">
    <text evidence="10 12">Belongs to the EPSP synthase family. MurA subfamily.</text>
</comment>
<evidence type="ECO:0000256" key="9">
    <source>
        <dbReference type="ARBA" id="ARBA00023316"/>
    </source>
</evidence>
<dbReference type="EC" id="2.5.1.7" evidence="12"/>
<dbReference type="GO" id="GO:0019277">
    <property type="term" value="P:UDP-N-acetylgalactosamine biosynthetic process"/>
    <property type="evidence" value="ECO:0007669"/>
    <property type="project" value="InterPro"/>
</dbReference>
<comment type="caution">
    <text evidence="12">Lacks conserved residue(s) required for the propagation of feature annotation.</text>
</comment>
<dbReference type="GO" id="GO:0008760">
    <property type="term" value="F:UDP-N-acetylglucosamine 1-carboxyvinyltransferase activity"/>
    <property type="evidence" value="ECO:0007669"/>
    <property type="project" value="UniProtKB-UniRule"/>
</dbReference>
<evidence type="ECO:0000256" key="1">
    <source>
        <dbReference type="ARBA" id="ARBA00004496"/>
    </source>
</evidence>
<dbReference type="EMBL" id="FOSN01000016">
    <property type="protein sequence ID" value="SFK71412.1"/>
    <property type="molecule type" value="Genomic_DNA"/>
</dbReference>